<dbReference type="PANTHER" id="PTHR34611:SF2">
    <property type="entry name" value="INACTIVE RECOMBINATION-PROMOTING NUCLEASE-LIKE PROTEIN RPNE-RELATED"/>
    <property type="match status" value="1"/>
</dbReference>
<accession>A0A7K0D724</accession>
<dbReference type="EMBL" id="WEGK01000010">
    <property type="protein sequence ID" value="MQY21517.1"/>
    <property type="molecule type" value="Genomic_DNA"/>
</dbReference>
<dbReference type="InterPro" id="IPR051699">
    <property type="entry name" value="Rpn/YhgA-like_nuclease"/>
</dbReference>
<dbReference type="GO" id="GO:1990238">
    <property type="term" value="F:double-stranded DNA endonuclease activity"/>
    <property type="evidence" value="ECO:0007669"/>
    <property type="project" value="TreeGrafter"/>
</dbReference>
<evidence type="ECO:0000313" key="2">
    <source>
        <dbReference type="EMBL" id="MQY21517.1"/>
    </source>
</evidence>
<protein>
    <recommendedName>
        <fullName evidence="1">Transposase (putative) YhgA-like domain-containing protein</fullName>
    </recommendedName>
</protein>
<organism evidence="2 3">
    <name type="scientific">Nocardia macrotermitis</name>
    <dbReference type="NCBI Taxonomy" id="2585198"/>
    <lineage>
        <taxon>Bacteria</taxon>
        <taxon>Bacillati</taxon>
        <taxon>Actinomycetota</taxon>
        <taxon>Actinomycetes</taxon>
        <taxon>Mycobacteriales</taxon>
        <taxon>Nocardiaceae</taxon>
        <taxon>Nocardia</taxon>
    </lineage>
</organism>
<reference evidence="2 3" key="1">
    <citation type="submission" date="2019-10" db="EMBL/GenBank/DDBJ databases">
        <title>Nocardia macrotermitis sp. nov. and Nocardia aurantia sp. nov., isolated from the gut of fungus growing-termite Macrotermes natalensis.</title>
        <authorList>
            <person name="Benndorf R."/>
            <person name="Schwitalla J."/>
            <person name="Martin K."/>
            <person name="De Beer W."/>
            <person name="Kaster A.-K."/>
            <person name="Vollmers J."/>
            <person name="Poulsen M."/>
            <person name="Beemelmanns C."/>
        </authorList>
    </citation>
    <scope>NUCLEOTIDE SEQUENCE [LARGE SCALE GENOMIC DNA]</scope>
    <source>
        <strain evidence="2 3">RB20</strain>
    </source>
</reference>
<name>A0A7K0D724_9NOCA</name>
<dbReference type="RefSeq" id="WP_194289970.1">
    <property type="nucleotide sequence ID" value="NZ_WEGK01000010.1"/>
</dbReference>
<dbReference type="GO" id="GO:0006310">
    <property type="term" value="P:DNA recombination"/>
    <property type="evidence" value="ECO:0007669"/>
    <property type="project" value="TreeGrafter"/>
</dbReference>
<dbReference type="PANTHER" id="PTHR34611">
    <property type="match status" value="1"/>
</dbReference>
<evidence type="ECO:0000259" key="1">
    <source>
        <dbReference type="Pfam" id="PF04754"/>
    </source>
</evidence>
<keyword evidence="3" id="KW-1185">Reference proteome</keyword>
<dbReference type="Pfam" id="PF04754">
    <property type="entry name" value="Transposase_31"/>
    <property type="match status" value="1"/>
</dbReference>
<dbReference type="Proteomes" id="UP000438448">
    <property type="component" value="Unassembled WGS sequence"/>
</dbReference>
<feature type="domain" description="Transposase (putative) YhgA-like" evidence="1">
    <location>
        <begin position="7"/>
        <end position="224"/>
    </location>
</feature>
<sequence length="346" mass="37966">MTRKRSNPHDSLARWMLNRPQNAAAIIRPNLPPAVAAEIDWDNLELVPSNFVDPELRNRVSDLVFRTRISGRPGYINCLLEHQSSSDRFMAFRLLEYTVRLWSGYLADNRRANTLNPDTVPKATTLPVVIPVVLHVNSDGTTWPTTAPTELADLYDIDPATRAALGPHLARMEFILDDVATQDVSQIQTSALPPAVRLTLTLLRAAPGNTNLGTIMMEMLDDLETLNDGPDPLGDMIVTLTYLVTVGNTPESELARVFEKLGPHGKEAIVTTADRIEARGEARGIAKGEALGEAKGRTKVLLELMTTKFGTLPTTTVERVKSAGSTQINTWVTRILTASTLDELLA</sequence>
<gene>
    <name evidence="2" type="ORF">NRB20_46300</name>
</gene>
<proteinExistence type="predicted"/>
<evidence type="ECO:0000313" key="3">
    <source>
        <dbReference type="Proteomes" id="UP000438448"/>
    </source>
</evidence>
<dbReference type="InterPro" id="IPR006842">
    <property type="entry name" value="Transposase_31"/>
</dbReference>
<dbReference type="AlphaFoldDB" id="A0A7K0D724"/>
<comment type="caution">
    <text evidence="2">The sequence shown here is derived from an EMBL/GenBank/DDBJ whole genome shotgun (WGS) entry which is preliminary data.</text>
</comment>